<gene>
    <name evidence="6" type="ORF">PAC_05829</name>
</gene>
<protein>
    <recommendedName>
        <fullName evidence="5">Alginate lyase domain-containing protein</fullName>
    </recommendedName>
</protein>
<accession>A0A1L7WT57</accession>
<feature type="compositionally biased region" description="Basic and acidic residues" evidence="3">
    <location>
        <begin position="251"/>
        <end position="260"/>
    </location>
</feature>
<dbReference type="EMBL" id="FJOG01000007">
    <property type="protein sequence ID" value="CZR55941.1"/>
    <property type="molecule type" value="Genomic_DNA"/>
</dbReference>
<evidence type="ECO:0000313" key="6">
    <source>
        <dbReference type="EMBL" id="CZR55941.1"/>
    </source>
</evidence>
<keyword evidence="7" id="KW-1185">Reference proteome</keyword>
<dbReference type="InterPro" id="IPR008929">
    <property type="entry name" value="Chondroitin_lyas"/>
</dbReference>
<keyword evidence="1 4" id="KW-0732">Signal</keyword>
<evidence type="ECO:0000256" key="1">
    <source>
        <dbReference type="ARBA" id="ARBA00022729"/>
    </source>
</evidence>
<dbReference type="InterPro" id="IPR008397">
    <property type="entry name" value="Alginate_lyase_dom"/>
</dbReference>
<keyword evidence="2" id="KW-0456">Lyase</keyword>
<evidence type="ECO:0000256" key="2">
    <source>
        <dbReference type="ARBA" id="ARBA00023239"/>
    </source>
</evidence>
<feature type="chain" id="PRO_5012905489" description="Alginate lyase domain-containing protein" evidence="4">
    <location>
        <begin position="19"/>
        <end position="500"/>
    </location>
</feature>
<proteinExistence type="predicted"/>
<dbReference type="GO" id="GO:0042597">
    <property type="term" value="C:periplasmic space"/>
    <property type="evidence" value="ECO:0007669"/>
    <property type="project" value="InterPro"/>
</dbReference>
<dbReference type="OrthoDB" id="5280547at2759"/>
<dbReference type="STRING" id="576137.A0A1L7WT57"/>
<feature type="domain" description="Alginate lyase" evidence="5">
    <location>
        <begin position="77"/>
        <end position="298"/>
    </location>
</feature>
<evidence type="ECO:0000256" key="3">
    <source>
        <dbReference type="SAM" id="MobiDB-lite"/>
    </source>
</evidence>
<dbReference type="Proteomes" id="UP000184330">
    <property type="component" value="Unassembled WGS sequence"/>
</dbReference>
<dbReference type="GO" id="GO:0016829">
    <property type="term" value="F:lyase activity"/>
    <property type="evidence" value="ECO:0007669"/>
    <property type="project" value="UniProtKB-KW"/>
</dbReference>
<dbReference type="AlphaFoldDB" id="A0A1L7WT57"/>
<sequence length="500" mass="53929">MITALFSRLLFFLPFISAAFVHPGLMATSKDIGRIKTKLAEKKDPWTGSYAVLTGMKFAQPTYTNGAVRNLTRSVNTDLLWHDAAAAFALALRWKLEGDDQYAAAAAKILVAWGGMLEDLGGDSDSFLTAGLQGFELANAGELLRDYAPFVANGQKTFIDMMVNVFLAKNIIFLKHEDWSEGVHNHYFASWELCNMASAMAIAILTDDQETYDFVVDYWHNGDGNGAIALAISDIVEEPGTGKPLGQGQESGRDQGHASLDPDGHASIAQMAWNQGTDLYADSDYRMLRGAEYFARFNLGNDVPFVPYENVICNYTEASTASRGAFRPNWELLYSHYGQILGMDVPWIKAYLNYSLPLYPGSPGYEGGLGSWGEGSGHYDSLGWGSLLHHLDDEDVAAAKSGSATALSSSITSVPISSVPSVSTNSVDSIVSSSQASSAGTSAVYSSSIVAYSTSTTFAVTTVPTTLQKIHSSPTTVRPEPTPAIESPVIVYVDECTNEE</sequence>
<evidence type="ECO:0000259" key="5">
    <source>
        <dbReference type="Pfam" id="PF05426"/>
    </source>
</evidence>
<feature type="region of interest" description="Disordered" evidence="3">
    <location>
        <begin position="240"/>
        <end position="260"/>
    </location>
</feature>
<dbReference type="SUPFAM" id="SSF48230">
    <property type="entry name" value="Chondroitin AC/alginate lyase"/>
    <property type="match status" value="1"/>
</dbReference>
<evidence type="ECO:0000256" key="4">
    <source>
        <dbReference type="SAM" id="SignalP"/>
    </source>
</evidence>
<reference evidence="6 7" key="1">
    <citation type="submission" date="2016-03" db="EMBL/GenBank/DDBJ databases">
        <authorList>
            <person name="Ploux O."/>
        </authorList>
    </citation>
    <scope>NUCLEOTIDE SEQUENCE [LARGE SCALE GENOMIC DNA]</scope>
    <source>
        <strain evidence="6 7">UAMH 11012</strain>
    </source>
</reference>
<dbReference type="Pfam" id="PF05426">
    <property type="entry name" value="Alginate_lyase"/>
    <property type="match status" value="1"/>
</dbReference>
<evidence type="ECO:0000313" key="7">
    <source>
        <dbReference type="Proteomes" id="UP000184330"/>
    </source>
</evidence>
<name>A0A1L7WT57_9HELO</name>
<feature type="signal peptide" evidence="4">
    <location>
        <begin position="1"/>
        <end position="18"/>
    </location>
</feature>
<dbReference type="Gene3D" id="1.50.10.100">
    <property type="entry name" value="Chondroitin AC/alginate lyase"/>
    <property type="match status" value="1"/>
</dbReference>
<organism evidence="6 7">
    <name type="scientific">Phialocephala subalpina</name>
    <dbReference type="NCBI Taxonomy" id="576137"/>
    <lineage>
        <taxon>Eukaryota</taxon>
        <taxon>Fungi</taxon>
        <taxon>Dikarya</taxon>
        <taxon>Ascomycota</taxon>
        <taxon>Pezizomycotina</taxon>
        <taxon>Leotiomycetes</taxon>
        <taxon>Helotiales</taxon>
        <taxon>Mollisiaceae</taxon>
        <taxon>Phialocephala</taxon>
        <taxon>Phialocephala fortinii species complex</taxon>
    </lineage>
</organism>